<reference evidence="1" key="1">
    <citation type="journal article" date="2015" name="Nature">
        <title>Complex archaea that bridge the gap between prokaryotes and eukaryotes.</title>
        <authorList>
            <person name="Spang A."/>
            <person name="Saw J.H."/>
            <person name="Jorgensen S.L."/>
            <person name="Zaremba-Niedzwiedzka K."/>
            <person name="Martijn J."/>
            <person name="Lind A.E."/>
            <person name="van Eijk R."/>
            <person name="Schleper C."/>
            <person name="Guy L."/>
            <person name="Ettema T.J."/>
        </authorList>
    </citation>
    <scope>NUCLEOTIDE SEQUENCE</scope>
</reference>
<proteinExistence type="predicted"/>
<accession>A0A0F8Y7D7</accession>
<dbReference type="AlphaFoldDB" id="A0A0F8Y7D7"/>
<dbReference type="EMBL" id="LAZR01055036">
    <property type="protein sequence ID" value="KKK77263.1"/>
    <property type="molecule type" value="Genomic_DNA"/>
</dbReference>
<organism evidence="1">
    <name type="scientific">marine sediment metagenome</name>
    <dbReference type="NCBI Taxonomy" id="412755"/>
    <lineage>
        <taxon>unclassified sequences</taxon>
        <taxon>metagenomes</taxon>
        <taxon>ecological metagenomes</taxon>
    </lineage>
</organism>
<sequence length="117" mass="12098">MGVTANATVVGKHKGPRTYWCASIYSVDASGIEVVKAAPPTGNLYLEALDIITDADAVTITLLDVAAILIGPFEITTAETSGHISLKFIRPLKLTGALNVDQGTGAPITILAQGYSA</sequence>
<protein>
    <submittedName>
        <fullName evidence="1">Uncharacterized protein</fullName>
    </submittedName>
</protein>
<gene>
    <name evidence="1" type="ORF">LCGC14_2855370</name>
</gene>
<evidence type="ECO:0000313" key="1">
    <source>
        <dbReference type="EMBL" id="KKK77263.1"/>
    </source>
</evidence>
<comment type="caution">
    <text evidence="1">The sequence shown here is derived from an EMBL/GenBank/DDBJ whole genome shotgun (WGS) entry which is preliminary data.</text>
</comment>
<name>A0A0F8Y7D7_9ZZZZ</name>